<feature type="domain" description="Di19 zinc-binding" evidence="1">
    <location>
        <begin position="38"/>
        <end position="70"/>
    </location>
</feature>
<dbReference type="PANTHER" id="PTHR31875">
    <property type="entry name" value="PROTEIN DEHYDRATION-INDUCED 19"/>
    <property type="match status" value="1"/>
</dbReference>
<name>A0AAV5HJH8_9ROSI</name>
<dbReference type="Proteomes" id="UP001054252">
    <property type="component" value="Unassembled WGS sequence"/>
</dbReference>
<evidence type="ECO:0000259" key="1">
    <source>
        <dbReference type="Pfam" id="PF05605"/>
    </source>
</evidence>
<dbReference type="EMBL" id="BPVZ01000001">
    <property type="protein sequence ID" value="GKU86915.1"/>
    <property type="molecule type" value="Genomic_DNA"/>
</dbReference>
<gene>
    <name evidence="2" type="ORF">SLEP1_g1383</name>
</gene>
<evidence type="ECO:0000313" key="3">
    <source>
        <dbReference type="Proteomes" id="UP001054252"/>
    </source>
</evidence>
<organism evidence="2 3">
    <name type="scientific">Rubroshorea leprosula</name>
    <dbReference type="NCBI Taxonomy" id="152421"/>
    <lineage>
        <taxon>Eukaryota</taxon>
        <taxon>Viridiplantae</taxon>
        <taxon>Streptophyta</taxon>
        <taxon>Embryophyta</taxon>
        <taxon>Tracheophyta</taxon>
        <taxon>Spermatophyta</taxon>
        <taxon>Magnoliopsida</taxon>
        <taxon>eudicotyledons</taxon>
        <taxon>Gunneridae</taxon>
        <taxon>Pentapetalae</taxon>
        <taxon>rosids</taxon>
        <taxon>malvids</taxon>
        <taxon>Malvales</taxon>
        <taxon>Dipterocarpaceae</taxon>
        <taxon>Rubroshorea</taxon>
    </lineage>
</organism>
<sequence>MEDDTWRFGISSSSQLSLMSRNDVCIDFEDDDDELRTEYPCPFCSEDFDLVEFCCHIDKEHPVEAESGVCLYVFWALKLPRE</sequence>
<dbReference type="InterPro" id="IPR008598">
    <property type="entry name" value="Di19_Zn-bd"/>
</dbReference>
<keyword evidence="3" id="KW-1185">Reference proteome</keyword>
<dbReference type="Pfam" id="PF05605">
    <property type="entry name" value="zf-Di19"/>
    <property type="match status" value="1"/>
</dbReference>
<proteinExistence type="predicted"/>
<dbReference type="AlphaFoldDB" id="A0AAV5HJH8"/>
<dbReference type="InterPro" id="IPR033347">
    <property type="entry name" value="Di19"/>
</dbReference>
<reference evidence="2 3" key="1">
    <citation type="journal article" date="2021" name="Commun. Biol.">
        <title>The genome of Shorea leprosula (Dipterocarpaceae) highlights the ecological relevance of drought in aseasonal tropical rainforests.</title>
        <authorList>
            <person name="Ng K.K.S."/>
            <person name="Kobayashi M.J."/>
            <person name="Fawcett J.A."/>
            <person name="Hatakeyama M."/>
            <person name="Paape T."/>
            <person name="Ng C.H."/>
            <person name="Ang C.C."/>
            <person name="Tnah L.H."/>
            <person name="Lee C.T."/>
            <person name="Nishiyama T."/>
            <person name="Sese J."/>
            <person name="O'Brien M.J."/>
            <person name="Copetti D."/>
            <person name="Mohd Noor M.I."/>
            <person name="Ong R.C."/>
            <person name="Putra M."/>
            <person name="Sireger I.Z."/>
            <person name="Indrioko S."/>
            <person name="Kosugi Y."/>
            <person name="Izuno A."/>
            <person name="Isagi Y."/>
            <person name="Lee S.L."/>
            <person name="Shimizu K.K."/>
        </authorList>
    </citation>
    <scope>NUCLEOTIDE SEQUENCE [LARGE SCALE GENOMIC DNA]</scope>
    <source>
        <strain evidence="2">214</strain>
    </source>
</reference>
<accession>A0AAV5HJH8</accession>
<protein>
    <recommendedName>
        <fullName evidence="1">Di19 zinc-binding domain-containing protein</fullName>
    </recommendedName>
</protein>
<comment type="caution">
    <text evidence="2">The sequence shown here is derived from an EMBL/GenBank/DDBJ whole genome shotgun (WGS) entry which is preliminary data.</text>
</comment>
<dbReference type="PANTHER" id="PTHR31875:SF25">
    <property type="entry name" value="PROTEIN DEHYDRATION-INDUCED 19 HOMOLOG 2"/>
    <property type="match status" value="1"/>
</dbReference>
<evidence type="ECO:0000313" key="2">
    <source>
        <dbReference type="EMBL" id="GKU86915.1"/>
    </source>
</evidence>